<sequence length="167" mass="17802">MSDRNHVTVVCTANICRSPMGEKLLAHALQAEGQPLSSITVQSAGVSAFCGEPASANAVRAVKKVGLDLSGHRSQGMTQAIVDQSLAIFCMTQTHRAMIEMQFAQTTPHVYLFRELMGGGADVEIPDPFGSSLPAYEAARDSMVEAVPSIVAFLKAHYDDLKNPTPA</sequence>
<feature type="domain" description="Phosphotyrosine protein phosphatase I" evidence="7">
    <location>
        <begin position="5"/>
        <end position="156"/>
    </location>
</feature>
<feature type="active site" evidence="6">
    <location>
        <position position="17"/>
    </location>
</feature>
<keyword evidence="4" id="KW-0904">Protein phosphatase</keyword>
<gene>
    <name evidence="8" type="ORF">H5P28_16100</name>
</gene>
<dbReference type="InterPro" id="IPR036196">
    <property type="entry name" value="Ptyr_pPase_sf"/>
</dbReference>
<dbReference type="GO" id="GO:0004725">
    <property type="term" value="F:protein tyrosine phosphatase activity"/>
    <property type="evidence" value="ECO:0007669"/>
    <property type="project" value="UniProtKB-EC"/>
</dbReference>
<dbReference type="RefSeq" id="WP_185676721.1">
    <property type="nucleotide sequence ID" value="NZ_JACHVB010000052.1"/>
</dbReference>
<dbReference type="EC" id="3.1.3.48" evidence="2"/>
<dbReference type="PRINTS" id="PR00719">
    <property type="entry name" value="LMWPTPASE"/>
</dbReference>
<organism evidence="8 9">
    <name type="scientific">Ruficoccus amylovorans</name>
    <dbReference type="NCBI Taxonomy" id="1804625"/>
    <lineage>
        <taxon>Bacteria</taxon>
        <taxon>Pseudomonadati</taxon>
        <taxon>Verrucomicrobiota</taxon>
        <taxon>Opitutia</taxon>
        <taxon>Puniceicoccales</taxon>
        <taxon>Cerasicoccaceae</taxon>
        <taxon>Ruficoccus</taxon>
    </lineage>
</organism>
<dbReference type="PANTHER" id="PTHR11717">
    <property type="entry name" value="LOW MOLECULAR WEIGHT PROTEIN TYROSINE PHOSPHATASE"/>
    <property type="match status" value="1"/>
</dbReference>
<accession>A0A842HHZ6</accession>
<dbReference type="Gene3D" id="3.40.50.2300">
    <property type="match status" value="1"/>
</dbReference>
<dbReference type="InterPro" id="IPR050438">
    <property type="entry name" value="LMW_PTPase"/>
</dbReference>
<protein>
    <recommendedName>
        <fullName evidence="2">protein-tyrosine-phosphatase</fullName>
        <ecNumber evidence="2">3.1.3.48</ecNumber>
    </recommendedName>
</protein>
<evidence type="ECO:0000313" key="9">
    <source>
        <dbReference type="Proteomes" id="UP000546464"/>
    </source>
</evidence>
<comment type="similarity">
    <text evidence="1">Belongs to the low molecular weight phosphotyrosine protein phosphatase family.</text>
</comment>
<evidence type="ECO:0000256" key="3">
    <source>
        <dbReference type="ARBA" id="ARBA00022801"/>
    </source>
</evidence>
<proteinExistence type="inferred from homology"/>
<dbReference type="Proteomes" id="UP000546464">
    <property type="component" value="Unassembled WGS sequence"/>
</dbReference>
<dbReference type="SUPFAM" id="SSF52788">
    <property type="entry name" value="Phosphotyrosine protein phosphatases I"/>
    <property type="match status" value="1"/>
</dbReference>
<evidence type="ECO:0000313" key="8">
    <source>
        <dbReference type="EMBL" id="MBC2595790.1"/>
    </source>
</evidence>
<name>A0A842HHZ6_9BACT</name>
<evidence type="ECO:0000256" key="6">
    <source>
        <dbReference type="PIRSR" id="PIRSR617867-1"/>
    </source>
</evidence>
<evidence type="ECO:0000256" key="4">
    <source>
        <dbReference type="ARBA" id="ARBA00022912"/>
    </source>
</evidence>
<evidence type="ECO:0000256" key="2">
    <source>
        <dbReference type="ARBA" id="ARBA00013064"/>
    </source>
</evidence>
<evidence type="ECO:0000256" key="1">
    <source>
        <dbReference type="ARBA" id="ARBA00011063"/>
    </source>
</evidence>
<evidence type="ECO:0000259" key="7">
    <source>
        <dbReference type="SMART" id="SM00226"/>
    </source>
</evidence>
<dbReference type="EMBL" id="JACHVB010000052">
    <property type="protein sequence ID" value="MBC2595790.1"/>
    <property type="molecule type" value="Genomic_DNA"/>
</dbReference>
<dbReference type="PANTHER" id="PTHR11717:SF31">
    <property type="entry name" value="LOW MOLECULAR WEIGHT PROTEIN-TYROSINE-PHOSPHATASE ETP-RELATED"/>
    <property type="match status" value="1"/>
</dbReference>
<feature type="active site" description="Nucleophile" evidence="6">
    <location>
        <position position="11"/>
    </location>
</feature>
<reference evidence="8 9" key="1">
    <citation type="submission" date="2020-07" db="EMBL/GenBank/DDBJ databases">
        <authorList>
            <person name="Feng X."/>
        </authorList>
    </citation>
    <scope>NUCLEOTIDE SEQUENCE [LARGE SCALE GENOMIC DNA]</scope>
    <source>
        <strain evidence="8 9">JCM31066</strain>
    </source>
</reference>
<keyword evidence="9" id="KW-1185">Reference proteome</keyword>
<dbReference type="AlphaFoldDB" id="A0A842HHZ6"/>
<dbReference type="Pfam" id="PF01451">
    <property type="entry name" value="LMWPc"/>
    <property type="match status" value="1"/>
</dbReference>
<dbReference type="InterPro" id="IPR023485">
    <property type="entry name" value="Ptyr_pPase"/>
</dbReference>
<keyword evidence="3" id="KW-0378">Hydrolase</keyword>
<dbReference type="SMART" id="SM00226">
    <property type="entry name" value="LMWPc"/>
    <property type="match status" value="1"/>
</dbReference>
<comment type="caution">
    <text evidence="8">The sequence shown here is derived from an EMBL/GenBank/DDBJ whole genome shotgun (WGS) entry which is preliminary data.</text>
</comment>
<dbReference type="InterPro" id="IPR017867">
    <property type="entry name" value="Tyr_phospatase_low_mol_wt"/>
</dbReference>
<comment type="catalytic activity">
    <reaction evidence="5">
        <text>O-phospho-L-tyrosyl-[protein] + H2O = L-tyrosyl-[protein] + phosphate</text>
        <dbReference type="Rhea" id="RHEA:10684"/>
        <dbReference type="Rhea" id="RHEA-COMP:10136"/>
        <dbReference type="Rhea" id="RHEA-COMP:20101"/>
        <dbReference type="ChEBI" id="CHEBI:15377"/>
        <dbReference type="ChEBI" id="CHEBI:43474"/>
        <dbReference type="ChEBI" id="CHEBI:46858"/>
        <dbReference type="ChEBI" id="CHEBI:61978"/>
        <dbReference type="EC" id="3.1.3.48"/>
    </reaction>
</comment>
<evidence type="ECO:0000256" key="5">
    <source>
        <dbReference type="ARBA" id="ARBA00051722"/>
    </source>
</evidence>
<feature type="active site" description="Proton donor" evidence="6">
    <location>
        <position position="127"/>
    </location>
</feature>